<dbReference type="Gene3D" id="3.40.50.1820">
    <property type="entry name" value="alpha/beta hydrolase"/>
    <property type="match status" value="1"/>
</dbReference>
<dbReference type="GO" id="GO:0016787">
    <property type="term" value="F:hydrolase activity"/>
    <property type="evidence" value="ECO:0007669"/>
    <property type="project" value="UniProtKB-KW"/>
</dbReference>
<proteinExistence type="predicted"/>
<keyword evidence="2" id="KW-1185">Reference proteome</keyword>
<dbReference type="RefSeq" id="WP_167012404.1">
    <property type="nucleotide sequence ID" value="NZ_VWXF01000001.1"/>
</dbReference>
<comment type="caution">
    <text evidence="1">The sequence shown here is derived from an EMBL/GenBank/DDBJ whole genome shotgun (WGS) entry which is preliminary data.</text>
</comment>
<protein>
    <submittedName>
        <fullName evidence="1">Alpha/beta hydrolase</fullName>
    </submittedName>
</protein>
<organism evidence="1 2">
    <name type="scientific">Candidatus Pantoea multigeneris</name>
    <dbReference type="NCBI Taxonomy" id="2608357"/>
    <lineage>
        <taxon>Bacteria</taxon>
        <taxon>Pseudomonadati</taxon>
        <taxon>Pseudomonadota</taxon>
        <taxon>Gammaproteobacteria</taxon>
        <taxon>Enterobacterales</taxon>
        <taxon>Erwiniaceae</taxon>
        <taxon>Pantoea</taxon>
    </lineage>
</organism>
<dbReference type="Proteomes" id="UP001515683">
    <property type="component" value="Unassembled WGS sequence"/>
</dbReference>
<dbReference type="EMBL" id="VWXF01000001">
    <property type="protein sequence ID" value="NIF20419.1"/>
    <property type="molecule type" value="Genomic_DNA"/>
</dbReference>
<keyword evidence="1" id="KW-0378">Hydrolase</keyword>
<dbReference type="SUPFAM" id="SSF53474">
    <property type="entry name" value="alpha/beta-Hydrolases"/>
    <property type="match status" value="1"/>
</dbReference>
<reference evidence="1 2" key="1">
    <citation type="journal article" date="2019" name="bioRxiv">
        <title>Bacteria contribute to plant secondary compound degradation in a generalist herbivore system.</title>
        <authorList>
            <person name="Francoeur C.B."/>
            <person name="Khadempour L."/>
            <person name="Moreira-Soto R.D."/>
            <person name="Gotting K."/>
            <person name="Book A.J."/>
            <person name="Pinto-Tomas A.A."/>
            <person name="Keefover-Ring K."/>
            <person name="Currie C.R."/>
        </authorList>
    </citation>
    <scope>NUCLEOTIDE SEQUENCE [LARGE SCALE GENOMIC DNA]</scope>
    <source>
        <strain evidence="1">Acro-835</strain>
    </source>
</reference>
<dbReference type="InterPro" id="IPR029058">
    <property type="entry name" value="AB_hydrolase_fold"/>
</dbReference>
<name>A0ABX0R6M2_9GAMM</name>
<evidence type="ECO:0000313" key="2">
    <source>
        <dbReference type="Proteomes" id="UP001515683"/>
    </source>
</evidence>
<accession>A0ABX0R6M2</accession>
<gene>
    <name evidence="1" type="ORF">F3J40_02140</name>
</gene>
<sequence length="256" mass="27639">MSNAPVIVRLGSGQKKILVMSPVMPVWDHGAFFAPLSDYFQSRGYSLLIVDSLSLPIQTGEKITGLAQRWKTVLAEHAPFDLIAGGALGGALAQLLALEWPETPLLLISAPSRSTPALERSLSRMIELAQSGDLLQAEKRLAWCVLPESTQPEPALRAITVNGDALSRLRLVTGFTYLLGLDIQTQTASHSGPLLNLIGERSRLVRAENFSLPPEPERQMKLIPAGGMRPLNDNLALVIQHIEAQLLQPAAAGGHL</sequence>
<evidence type="ECO:0000313" key="1">
    <source>
        <dbReference type="EMBL" id="NIF20419.1"/>
    </source>
</evidence>